<gene>
    <name evidence="1" type="ORF">NC653_003120</name>
</gene>
<dbReference type="EMBL" id="JAQIZT010000001">
    <property type="protein sequence ID" value="KAJ7013332.1"/>
    <property type="molecule type" value="Genomic_DNA"/>
</dbReference>
<accession>A0AAD6RSG9</accession>
<dbReference type="AlphaFoldDB" id="A0AAD6RSG9"/>
<dbReference type="Proteomes" id="UP001164929">
    <property type="component" value="Chromosome 1"/>
</dbReference>
<comment type="caution">
    <text evidence="1">The sequence shown here is derived from an EMBL/GenBank/DDBJ whole genome shotgun (WGS) entry which is preliminary data.</text>
</comment>
<evidence type="ECO:0000313" key="1">
    <source>
        <dbReference type="EMBL" id="KAJ7013332.1"/>
    </source>
</evidence>
<proteinExistence type="predicted"/>
<name>A0AAD6RSG9_9ROSI</name>
<reference evidence="1 2" key="1">
    <citation type="journal article" date="2023" name="Mol. Ecol. Resour.">
        <title>Chromosome-level genome assembly of a triploid poplar Populus alba 'Berolinensis'.</title>
        <authorList>
            <person name="Chen S."/>
            <person name="Yu Y."/>
            <person name="Wang X."/>
            <person name="Wang S."/>
            <person name="Zhang T."/>
            <person name="Zhou Y."/>
            <person name="He R."/>
            <person name="Meng N."/>
            <person name="Wang Y."/>
            <person name="Liu W."/>
            <person name="Liu Z."/>
            <person name="Liu J."/>
            <person name="Guo Q."/>
            <person name="Huang H."/>
            <person name="Sederoff R.R."/>
            <person name="Wang G."/>
            <person name="Qu G."/>
            <person name="Chen S."/>
        </authorList>
    </citation>
    <scope>NUCLEOTIDE SEQUENCE [LARGE SCALE GENOMIC DNA]</scope>
    <source>
        <strain evidence="1">SC-2020</strain>
    </source>
</reference>
<evidence type="ECO:0000313" key="2">
    <source>
        <dbReference type="Proteomes" id="UP001164929"/>
    </source>
</evidence>
<sequence length="102" mass="11137">MHDCVLANFHHLGLPVQPSKSQGQTPIPFLRKDRKGMLREVLVLTGTGQVIGSMSSSDLDNGGVCVQDLMVGGGSEFCWAKQEEDAKFRESSGVFALDHYQN</sequence>
<protein>
    <submittedName>
        <fullName evidence="1">Uncharacterized protein</fullName>
    </submittedName>
</protein>
<keyword evidence="2" id="KW-1185">Reference proteome</keyword>
<organism evidence="1 2">
    <name type="scientific">Populus alba x Populus x berolinensis</name>
    <dbReference type="NCBI Taxonomy" id="444605"/>
    <lineage>
        <taxon>Eukaryota</taxon>
        <taxon>Viridiplantae</taxon>
        <taxon>Streptophyta</taxon>
        <taxon>Embryophyta</taxon>
        <taxon>Tracheophyta</taxon>
        <taxon>Spermatophyta</taxon>
        <taxon>Magnoliopsida</taxon>
        <taxon>eudicotyledons</taxon>
        <taxon>Gunneridae</taxon>
        <taxon>Pentapetalae</taxon>
        <taxon>rosids</taxon>
        <taxon>fabids</taxon>
        <taxon>Malpighiales</taxon>
        <taxon>Salicaceae</taxon>
        <taxon>Saliceae</taxon>
        <taxon>Populus</taxon>
    </lineage>
</organism>